<sequence length="139" mass="15830">MFERLSQSQLVKSAYRELLRFIRRLPASEQPAKLAEAAETMRKHRSETNAQKVSDLHKELVAKIGWLRIVTPRRQGDSQRIGAGNFVIRDGKLVEGRAGSKGNRVADGKVSMNEAREIHHRLLRRQYFGKDPPKSIGPF</sequence>
<dbReference type="AlphaFoldDB" id="A0A7S3UC25"/>
<proteinExistence type="predicted"/>
<accession>A0A7S3UC25</accession>
<name>A0A7S3UC25_9CHLO</name>
<dbReference type="EMBL" id="HBIS01003587">
    <property type="protein sequence ID" value="CAE0609417.1"/>
    <property type="molecule type" value="Transcribed_RNA"/>
</dbReference>
<evidence type="ECO:0000313" key="1">
    <source>
        <dbReference type="EMBL" id="CAE0609417.1"/>
    </source>
</evidence>
<reference evidence="1" key="1">
    <citation type="submission" date="2021-01" db="EMBL/GenBank/DDBJ databases">
        <authorList>
            <person name="Corre E."/>
            <person name="Pelletier E."/>
            <person name="Niang G."/>
            <person name="Scheremetjew M."/>
            <person name="Finn R."/>
            <person name="Kale V."/>
            <person name="Holt S."/>
            <person name="Cochrane G."/>
            <person name="Meng A."/>
            <person name="Brown T."/>
            <person name="Cohen L."/>
        </authorList>
    </citation>
    <scope>NUCLEOTIDE SEQUENCE</scope>
    <source>
        <strain evidence="1">CCMP1897</strain>
    </source>
</reference>
<organism evidence="1">
    <name type="scientific">Picocystis salinarum</name>
    <dbReference type="NCBI Taxonomy" id="88271"/>
    <lineage>
        <taxon>Eukaryota</taxon>
        <taxon>Viridiplantae</taxon>
        <taxon>Chlorophyta</taxon>
        <taxon>Picocystophyceae</taxon>
        <taxon>Picocystales</taxon>
        <taxon>Picocystaceae</taxon>
        <taxon>Picocystis</taxon>
    </lineage>
</organism>
<protein>
    <submittedName>
        <fullName evidence="1">Uncharacterized protein</fullName>
    </submittedName>
</protein>
<gene>
    <name evidence="1" type="ORF">PSAL00342_LOCUS3236</name>
</gene>